<protein>
    <recommendedName>
        <fullName evidence="3">CsbD-like domain-containing protein</fullName>
    </recommendedName>
</protein>
<evidence type="ECO:0000256" key="1">
    <source>
        <dbReference type="ARBA" id="ARBA00009129"/>
    </source>
</evidence>
<dbReference type="EMBL" id="NMVI01000016">
    <property type="protein sequence ID" value="OYN87599.1"/>
    <property type="molecule type" value="Genomic_DNA"/>
</dbReference>
<evidence type="ECO:0000313" key="5">
    <source>
        <dbReference type="Proteomes" id="UP000216533"/>
    </source>
</evidence>
<evidence type="ECO:0000256" key="2">
    <source>
        <dbReference type="SAM" id="MobiDB-lite"/>
    </source>
</evidence>
<sequence length="71" mass="7378">MGLGDKISNQKDKLVGQGKEAFGKATDNEELQAEGASDKRGAQAKQAGEDVKDAGGKAADKLGDAANRFDR</sequence>
<feature type="compositionally biased region" description="Basic and acidic residues" evidence="2">
    <location>
        <begin position="36"/>
        <end position="71"/>
    </location>
</feature>
<dbReference type="Pfam" id="PF05532">
    <property type="entry name" value="CsbD"/>
    <property type="match status" value="1"/>
</dbReference>
<reference evidence="4 5" key="1">
    <citation type="submission" date="2017-07" db="EMBL/GenBank/DDBJ databases">
        <title>Draft whole genome sequences of clinical Proprionibacteriaceae strains.</title>
        <authorList>
            <person name="Bernier A.-M."/>
            <person name="Bernard K."/>
            <person name="Domingo M.-C."/>
        </authorList>
    </citation>
    <scope>NUCLEOTIDE SEQUENCE [LARGE SCALE GENOMIC DNA]</scope>
    <source>
        <strain evidence="4 5">NML 160184</strain>
    </source>
</reference>
<dbReference type="SUPFAM" id="SSF69047">
    <property type="entry name" value="Hypothetical protein YjbJ"/>
    <property type="match status" value="1"/>
</dbReference>
<gene>
    <name evidence="4" type="ORF">CGZ92_07825</name>
</gene>
<comment type="similarity">
    <text evidence="1">Belongs to the UPF0337 (CsbD) family.</text>
</comment>
<dbReference type="Proteomes" id="UP000216533">
    <property type="component" value="Unassembled WGS sequence"/>
</dbReference>
<dbReference type="AlphaFoldDB" id="A0A255E7R8"/>
<accession>A0A255E7R8</accession>
<dbReference type="InterPro" id="IPR008462">
    <property type="entry name" value="CsbD"/>
</dbReference>
<evidence type="ECO:0000313" key="4">
    <source>
        <dbReference type="EMBL" id="OYN87599.1"/>
    </source>
</evidence>
<organism evidence="4 5">
    <name type="scientific">Parenemella sanctibonifatiensis</name>
    <dbReference type="NCBI Taxonomy" id="2016505"/>
    <lineage>
        <taxon>Bacteria</taxon>
        <taxon>Bacillati</taxon>
        <taxon>Actinomycetota</taxon>
        <taxon>Actinomycetes</taxon>
        <taxon>Propionibacteriales</taxon>
        <taxon>Propionibacteriaceae</taxon>
        <taxon>Parenemella</taxon>
    </lineage>
</organism>
<evidence type="ECO:0000259" key="3">
    <source>
        <dbReference type="Pfam" id="PF05532"/>
    </source>
</evidence>
<name>A0A255E7R8_9ACTN</name>
<dbReference type="InterPro" id="IPR036629">
    <property type="entry name" value="YjbJ_sf"/>
</dbReference>
<feature type="region of interest" description="Disordered" evidence="2">
    <location>
        <begin position="1"/>
        <end position="71"/>
    </location>
</feature>
<proteinExistence type="inferred from homology"/>
<dbReference type="RefSeq" id="WP_094450821.1">
    <property type="nucleotide sequence ID" value="NZ_NMVI01000016.1"/>
</dbReference>
<comment type="caution">
    <text evidence="4">The sequence shown here is derived from an EMBL/GenBank/DDBJ whole genome shotgun (WGS) entry which is preliminary data.</text>
</comment>
<feature type="domain" description="CsbD-like" evidence="3">
    <location>
        <begin position="5"/>
        <end position="54"/>
    </location>
</feature>